<feature type="domain" description="VOC" evidence="1">
    <location>
        <begin position="7"/>
        <end position="119"/>
    </location>
</feature>
<dbReference type="AlphaFoldDB" id="A0A1K0GTW7"/>
<dbReference type="InterPro" id="IPR037523">
    <property type="entry name" value="VOC_core"/>
</dbReference>
<evidence type="ECO:0000313" key="2">
    <source>
        <dbReference type="EMBL" id="OJF15918.1"/>
    </source>
</evidence>
<dbReference type="PANTHER" id="PTHR33993">
    <property type="entry name" value="GLYOXALASE-RELATED"/>
    <property type="match status" value="1"/>
</dbReference>
<evidence type="ECO:0000313" key="3">
    <source>
        <dbReference type="Proteomes" id="UP000182486"/>
    </source>
</evidence>
<dbReference type="PROSITE" id="PS51819">
    <property type="entry name" value="VOC"/>
    <property type="match status" value="1"/>
</dbReference>
<protein>
    <submittedName>
        <fullName evidence="2">Glyoxalase</fullName>
    </submittedName>
</protein>
<dbReference type="CDD" id="cd07247">
    <property type="entry name" value="SgaA_N_like"/>
    <property type="match status" value="1"/>
</dbReference>
<accession>A0A1K0GTW7</accession>
<dbReference type="InterPro" id="IPR052164">
    <property type="entry name" value="Anthracycline_SecMetBiosynth"/>
</dbReference>
<dbReference type="Gene3D" id="3.10.180.10">
    <property type="entry name" value="2,3-Dihydroxybiphenyl 1,2-Dioxygenase, domain 1"/>
    <property type="match status" value="1"/>
</dbReference>
<organism evidence="2 3">
    <name type="scientific">Couchioplanes caeruleus subsp. caeruleus</name>
    <dbReference type="NCBI Taxonomy" id="56427"/>
    <lineage>
        <taxon>Bacteria</taxon>
        <taxon>Bacillati</taxon>
        <taxon>Actinomycetota</taxon>
        <taxon>Actinomycetes</taxon>
        <taxon>Micromonosporales</taxon>
        <taxon>Micromonosporaceae</taxon>
        <taxon>Couchioplanes</taxon>
    </lineage>
</organism>
<evidence type="ECO:0000259" key="1">
    <source>
        <dbReference type="PROSITE" id="PS51819"/>
    </source>
</evidence>
<dbReference type="InterPro" id="IPR029068">
    <property type="entry name" value="Glyas_Bleomycin-R_OHBP_Dase"/>
</dbReference>
<sequence>MSEVTHGIGWFEIGTDDPAAAERFYGELFGWSFTDDASGMPYRVVTTPEGSVDGGVFPTGGHTPNYAVFCVVVADVEQACQRAEAAGGSVLVPPQKVDSGLVFAHLRDPGGNHFGIYSQPPGQAG</sequence>
<dbReference type="SUPFAM" id="SSF54593">
    <property type="entry name" value="Glyoxalase/Bleomycin resistance protein/Dihydroxybiphenyl dioxygenase"/>
    <property type="match status" value="1"/>
</dbReference>
<dbReference type="Pfam" id="PF00903">
    <property type="entry name" value="Glyoxalase"/>
    <property type="match status" value="1"/>
</dbReference>
<gene>
    <name evidence="2" type="ORF">BG844_01400</name>
</gene>
<comment type="caution">
    <text evidence="2">The sequence shown here is derived from an EMBL/GenBank/DDBJ whole genome shotgun (WGS) entry which is preliminary data.</text>
</comment>
<reference evidence="2 3" key="1">
    <citation type="submission" date="2016-09" db="EMBL/GenBank/DDBJ databases">
        <title>Couchioplanes caeruleus draft genome sequence.</title>
        <authorList>
            <person name="Sheehan J."/>
            <person name="Caffrey P."/>
        </authorList>
    </citation>
    <scope>NUCLEOTIDE SEQUENCE [LARGE SCALE GENOMIC DNA]</scope>
    <source>
        <strain evidence="2 3">DSM 43634</strain>
    </source>
</reference>
<dbReference type="EMBL" id="MEIA01000007">
    <property type="protein sequence ID" value="OJF15918.1"/>
    <property type="molecule type" value="Genomic_DNA"/>
</dbReference>
<dbReference type="InterPro" id="IPR004360">
    <property type="entry name" value="Glyas_Fos-R_dOase_dom"/>
</dbReference>
<dbReference type="RefSeq" id="WP_071802865.1">
    <property type="nucleotide sequence ID" value="NZ_MEIA01000007.1"/>
</dbReference>
<keyword evidence="3" id="KW-1185">Reference proteome</keyword>
<proteinExistence type="predicted"/>
<name>A0A1K0GTW7_9ACTN</name>
<dbReference type="Proteomes" id="UP000182486">
    <property type="component" value="Unassembled WGS sequence"/>
</dbReference>